<evidence type="ECO:0000259" key="2">
    <source>
        <dbReference type="PROSITE" id="PS50097"/>
    </source>
</evidence>
<feature type="region of interest" description="Disordered" evidence="1">
    <location>
        <begin position="1"/>
        <end position="25"/>
    </location>
</feature>
<dbReference type="PANTHER" id="PTHR47843:SF2">
    <property type="entry name" value="BTB DOMAIN-CONTAINING PROTEIN"/>
    <property type="match status" value="1"/>
</dbReference>
<reference evidence="3 4" key="2">
    <citation type="journal article" date="2021" name="Curr. Genet.">
        <title>Genetic response to nitrogen starvation in the aggressive Eucalyptus foliar pathogen Teratosphaeria destructans.</title>
        <authorList>
            <person name="Havenga M."/>
            <person name="Wingfield B.D."/>
            <person name="Wingfield M.J."/>
            <person name="Dreyer L.L."/>
            <person name="Roets F."/>
            <person name="Aylward J."/>
        </authorList>
    </citation>
    <scope>NUCLEOTIDE SEQUENCE [LARGE SCALE GENOMIC DNA]</scope>
    <source>
        <strain evidence="3">CMW44962</strain>
    </source>
</reference>
<gene>
    <name evidence="3" type="ORF">Tdes44962_MAKER08302</name>
</gene>
<keyword evidence="4" id="KW-1185">Reference proteome</keyword>
<dbReference type="Pfam" id="PF00651">
    <property type="entry name" value="BTB"/>
    <property type="match status" value="1"/>
</dbReference>
<feature type="domain" description="BTB" evidence="2">
    <location>
        <begin position="69"/>
        <end position="140"/>
    </location>
</feature>
<dbReference type="InterPro" id="IPR000210">
    <property type="entry name" value="BTB/POZ_dom"/>
</dbReference>
<dbReference type="Proteomes" id="UP001138500">
    <property type="component" value="Unassembled WGS sequence"/>
</dbReference>
<reference evidence="3 4" key="1">
    <citation type="journal article" date="2018" name="IMA Fungus">
        <title>IMA Genome-F 10: Nine draft genome sequences of Claviceps purpurea s.lat., including C. arundinis, C. humidiphila, and C. cf. spartinae, pseudomolecules for the pitch canker pathogen Fusarium circinatum, draft genome of Davidsoniella eucalypti, Grosmannia galeiformis, Quambalaria eucalypti, and Teratosphaeria destructans.</title>
        <authorList>
            <person name="Wingfield B.D."/>
            <person name="Liu M."/>
            <person name="Nguyen H.D."/>
            <person name="Lane F.A."/>
            <person name="Morgan S.W."/>
            <person name="De Vos L."/>
            <person name="Wilken P.M."/>
            <person name="Duong T.A."/>
            <person name="Aylward J."/>
            <person name="Coetzee M.P."/>
            <person name="Dadej K."/>
            <person name="De Beer Z.W."/>
            <person name="Findlay W."/>
            <person name="Havenga M."/>
            <person name="Kolarik M."/>
            <person name="Menzies J.G."/>
            <person name="Naidoo K."/>
            <person name="Pochopski O."/>
            <person name="Shoukouhi P."/>
            <person name="Santana Q.C."/>
            <person name="Seifert K.A."/>
            <person name="Soal N."/>
            <person name="Steenkamp E.T."/>
            <person name="Tatham C.T."/>
            <person name="van der Nest M.A."/>
            <person name="Wingfield M.J."/>
        </authorList>
    </citation>
    <scope>NUCLEOTIDE SEQUENCE [LARGE SCALE GENOMIC DNA]</scope>
    <source>
        <strain evidence="3">CMW44962</strain>
    </source>
</reference>
<dbReference type="EMBL" id="RIBY02000757">
    <property type="protein sequence ID" value="KAH9838104.1"/>
    <property type="molecule type" value="Genomic_DNA"/>
</dbReference>
<dbReference type="PANTHER" id="PTHR47843">
    <property type="entry name" value="BTB DOMAIN-CONTAINING PROTEIN-RELATED"/>
    <property type="match status" value="1"/>
</dbReference>
<name>A0A9W7W552_9PEZI</name>
<dbReference type="AlphaFoldDB" id="A0A9W7W552"/>
<dbReference type="SUPFAM" id="SSF54695">
    <property type="entry name" value="POZ domain"/>
    <property type="match status" value="1"/>
</dbReference>
<evidence type="ECO:0000256" key="1">
    <source>
        <dbReference type="SAM" id="MobiDB-lite"/>
    </source>
</evidence>
<dbReference type="PROSITE" id="PS50097">
    <property type="entry name" value="BTB"/>
    <property type="match status" value="1"/>
</dbReference>
<accession>A0A9W7W552</accession>
<dbReference type="SMART" id="SM00225">
    <property type="entry name" value="BTB"/>
    <property type="match status" value="1"/>
</dbReference>
<sequence>MADPSPPLHHLPQHHPSPARSATTPPVYSRDFAYAHGTAVVLVPRPMPIEPDNVASTSATSFAQLLSGPTVEIYVGRERKCWTLHRNLLCHHSSYFETEFQGHEVPRGPDRGSLELPDDDPRGFELLVKWLYQGHLEDVSDFIDDERKYDYAVACHKLYVLCDKFDMVQLKNLAIDQYRLGLHEAQLVPDAEEMDEIYRNSPHHSPFRKLMAKIAARQIMDPEVEKDAESYRKCFADNPDFAVEMINNIRAMSGGILFDDPTTPDDDCLYHDHIDGLGYHGTEKAKCNAKAITTSACE</sequence>
<protein>
    <submittedName>
        <fullName evidence="3">BTB/POZ domain</fullName>
    </submittedName>
</protein>
<dbReference type="InterPro" id="IPR011333">
    <property type="entry name" value="SKP1/BTB/POZ_sf"/>
</dbReference>
<organism evidence="3 4">
    <name type="scientific">Teratosphaeria destructans</name>
    <dbReference type="NCBI Taxonomy" id="418781"/>
    <lineage>
        <taxon>Eukaryota</taxon>
        <taxon>Fungi</taxon>
        <taxon>Dikarya</taxon>
        <taxon>Ascomycota</taxon>
        <taxon>Pezizomycotina</taxon>
        <taxon>Dothideomycetes</taxon>
        <taxon>Dothideomycetidae</taxon>
        <taxon>Mycosphaerellales</taxon>
        <taxon>Teratosphaeriaceae</taxon>
        <taxon>Teratosphaeria</taxon>
    </lineage>
</organism>
<dbReference type="CDD" id="cd18186">
    <property type="entry name" value="BTB_POZ_ZBTB_KLHL-like"/>
    <property type="match status" value="1"/>
</dbReference>
<comment type="caution">
    <text evidence="3">The sequence shown here is derived from an EMBL/GenBank/DDBJ whole genome shotgun (WGS) entry which is preliminary data.</text>
</comment>
<dbReference type="Gene3D" id="3.30.710.10">
    <property type="entry name" value="Potassium Channel Kv1.1, Chain A"/>
    <property type="match status" value="1"/>
</dbReference>
<dbReference type="OrthoDB" id="194443at2759"/>
<evidence type="ECO:0000313" key="3">
    <source>
        <dbReference type="EMBL" id="KAH9838104.1"/>
    </source>
</evidence>
<evidence type="ECO:0000313" key="4">
    <source>
        <dbReference type="Proteomes" id="UP001138500"/>
    </source>
</evidence>
<proteinExistence type="predicted"/>